<reference evidence="1 2" key="1">
    <citation type="submission" date="2017-01" db="EMBL/GenBank/DDBJ databases">
        <authorList>
            <person name="Mah S.A."/>
            <person name="Swanson W.J."/>
            <person name="Moy G.W."/>
            <person name="Vacquier V.D."/>
        </authorList>
    </citation>
    <scope>NUCLEOTIDE SEQUENCE [LARGE SCALE GENOMIC DNA]</scope>
    <source>
        <strain evidence="1 2">DSM 11589</strain>
    </source>
</reference>
<evidence type="ECO:0000313" key="2">
    <source>
        <dbReference type="Proteomes" id="UP000185678"/>
    </source>
</evidence>
<keyword evidence="2" id="KW-1185">Reference proteome</keyword>
<dbReference type="STRING" id="80876.SAMN05421779_10176"/>
<evidence type="ECO:0000313" key="1">
    <source>
        <dbReference type="EMBL" id="SIS36632.1"/>
    </source>
</evidence>
<dbReference type="AlphaFoldDB" id="A0A1N7IHV6"/>
<name>A0A1N7IHV6_9PROT</name>
<proteinExistence type="predicted"/>
<gene>
    <name evidence="1" type="ORF">SAMN05421779_10176</name>
</gene>
<dbReference type="RefSeq" id="WP_076397971.1">
    <property type="nucleotide sequence ID" value="NZ_FTOA01000001.1"/>
</dbReference>
<sequence length="178" mass="20637">MTHSPAYNKVTAEIGRFLDILEYKVQDLNTSTDRLMLSLHNSKQGGMASHFSQYMKNRDLISECWAFSIVIERRLEQLPEDPETPFRRRFTGLTVKIWATLLDCSLKFLDALSRETNLPLGSREVFVREIKNLYDANRWLSDPRYEGLISEDMQAKQRQAERILSTIIDRAPALLELG</sequence>
<dbReference type="Proteomes" id="UP000185678">
    <property type="component" value="Unassembled WGS sequence"/>
</dbReference>
<accession>A0A1N7IHV6</accession>
<dbReference type="OrthoDB" id="7360696at2"/>
<organism evidence="1 2">
    <name type="scientific">Insolitispirillum peregrinum</name>
    <dbReference type="NCBI Taxonomy" id="80876"/>
    <lineage>
        <taxon>Bacteria</taxon>
        <taxon>Pseudomonadati</taxon>
        <taxon>Pseudomonadota</taxon>
        <taxon>Alphaproteobacteria</taxon>
        <taxon>Rhodospirillales</taxon>
        <taxon>Novispirillaceae</taxon>
        <taxon>Insolitispirillum</taxon>
    </lineage>
</organism>
<protein>
    <submittedName>
        <fullName evidence="1">Uncharacterized protein</fullName>
    </submittedName>
</protein>
<dbReference type="EMBL" id="FTOA01000001">
    <property type="protein sequence ID" value="SIS36632.1"/>
    <property type="molecule type" value="Genomic_DNA"/>
</dbReference>